<evidence type="ECO:0000256" key="8">
    <source>
        <dbReference type="ARBA" id="ARBA00023180"/>
    </source>
</evidence>
<dbReference type="InterPro" id="IPR014480">
    <property type="entry name" value="Mannan-1_6-alpha_mannosidase"/>
</dbReference>
<evidence type="ECO:0000313" key="13">
    <source>
        <dbReference type="EMBL" id="PLN86462.1"/>
    </source>
</evidence>
<dbReference type="EMBL" id="KZ559498">
    <property type="protein sequence ID" value="PLN86462.1"/>
    <property type="molecule type" value="Genomic_DNA"/>
</dbReference>
<comment type="catalytic activity">
    <reaction evidence="1 10">
        <text>Random hydrolysis of (1-&gt;6)-alpha-D-mannosidic linkages in unbranched (1-&gt;6)-mannans.</text>
        <dbReference type="EC" id="3.2.1.101"/>
    </reaction>
</comment>
<dbReference type="InterPro" id="IPR008928">
    <property type="entry name" value="6-hairpin_glycosidase_sf"/>
</dbReference>
<dbReference type="AlphaFoldDB" id="A0A2J5I938"/>
<evidence type="ECO:0000256" key="2">
    <source>
        <dbReference type="ARBA" id="ARBA00004308"/>
    </source>
</evidence>
<sequence length="472" mass="51980">MRYPILLCLPLCLVSFSCRSVQAIKLNLDDTENTKQVASKLAWDLVSFYTGNNTGDVPGNLPSPYYWWEAGAFFGTLVNYWSYTGDTTYNNIIIQALLHQAGSEGDFMPTNQTRTEGNDDQAFWALTAMRATESNFTNPPDDKPSWLAIVQAVFNQQAARWNNEQCGGGLKWQIYSFNGGYNYRNAISNGCFFNMAARLARYTNNETYAEWAEKAWDWSRAIGLVGRDYHVFDGTSDTNNCSDLNHIEWTYNNGVFLHGAAHMWNYVSGGHQRSHEPRLIKTDQRGLRWKARIEGLLEGQQVFLSTNDSSLNVLYESACELAGTCQTDQFSFKAYLARWMGDTAKLAPFTYETILARLRPSAKAAAAQCVGGKSGSYCGMQWTTGAYDGTTGVGQQMSALEVILANLLETTRGPLTDETGGTSKGNSGAGTGKDSNGREKPKPITLADRAGAGILTGLSALGILRVTYVMVS</sequence>
<keyword evidence="7" id="KW-0472">Membrane</keyword>
<reference evidence="14" key="1">
    <citation type="submission" date="2017-12" db="EMBL/GenBank/DDBJ databases">
        <authorList>
            <consortium name="DOE Joint Genome Institute"/>
            <person name="Mondo S.J."/>
            <person name="Kjaerbolling I."/>
            <person name="Vesth T.C."/>
            <person name="Frisvad J.C."/>
            <person name="Nybo J.L."/>
            <person name="Theobald S."/>
            <person name="Kuo A."/>
            <person name="Bowyer P."/>
            <person name="Matsuda Y."/>
            <person name="Lyhne E.K."/>
            <person name="Kogle M.E."/>
            <person name="Clum A."/>
            <person name="Lipzen A."/>
            <person name="Salamov A."/>
            <person name="Ngan C.Y."/>
            <person name="Daum C."/>
            <person name="Chiniquy J."/>
            <person name="Barry K."/>
            <person name="LaButti K."/>
            <person name="Haridas S."/>
            <person name="Simmons B.A."/>
            <person name="Magnuson J.K."/>
            <person name="Mortensen U.H."/>
            <person name="Larsen T.O."/>
            <person name="Grigoriev I.V."/>
            <person name="Baker S.E."/>
            <person name="Andersen M.R."/>
            <person name="Nordberg H.P."/>
            <person name="Cantor M.N."/>
            <person name="Hua S.X."/>
        </authorList>
    </citation>
    <scope>NUCLEOTIDE SEQUENCE [LARGE SCALE GENOMIC DNA]</scope>
    <source>
        <strain evidence="14">IBT 19404</strain>
    </source>
</reference>
<dbReference type="GO" id="GO:0009272">
    <property type="term" value="P:fungal-type cell wall biogenesis"/>
    <property type="evidence" value="ECO:0007669"/>
    <property type="project" value="TreeGrafter"/>
</dbReference>
<keyword evidence="8" id="KW-0325">Glycoprotein</keyword>
<feature type="signal peptide" evidence="12">
    <location>
        <begin position="1"/>
        <end position="23"/>
    </location>
</feature>
<gene>
    <name evidence="13" type="ORF">BDW42DRAFT_190051</name>
</gene>
<dbReference type="PANTHER" id="PTHR12145:SF36">
    <property type="entry name" value="MANNAN ENDO-1,6-ALPHA-MANNOSIDASE DCW1"/>
    <property type="match status" value="1"/>
</dbReference>
<dbReference type="GO" id="GO:0016052">
    <property type="term" value="P:carbohydrate catabolic process"/>
    <property type="evidence" value="ECO:0007669"/>
    <property type="project" value="InterPro"/>
</dbReference>
<dbReference type="Proteomes" id="UP000235023">
    <property type="component" value="Unassembled WGS sequence"/>
</dbReference>
<dbReference type="OrthoDB" id="4187847at2759"/>
<evidence type="ECO:0000313" key="14">
    <source>
        <dbReference type="Proteomes" id="UP000235023"/>
    </source>
</evidence>
<evidence type="ECO:0000256" key="1">
    <source>
        <dbReference type="ARBA" id="ARBA00001452"/>
    </source>
</evidence>
<dbReference type="FunFam" id="1.50.10.20:FF:000006">
    <property type="entry name" value="Mannan endo-1,6-alpha-mannosidase"/>
    <property type="match status" value="1"/>
</dbReference>
<comment type="subcellular location">
    <subcellularLocation>
        <location evidence="2">Endomembrane system</location>
    </subcellularLocation>
</comment>
<comment type="similarity">
    <text evidence="3 10">Belongs to the glycosyl hydrolase 76 family.</text>
</comment>
<accession>A0A2J5I938</accession>
<name>A0A2J5I938_9EURO</name>
<evidence type="ECO:0000256" key="7">
    <source>
        <dbReference type="ARBA" id="ARBA00023136"/>
    </source>
</evidence>
<evidence type="ECO:0000256" key="5">
    <source>
        <dbReference type="ARBA" id="ARBA00022729"/>
    </source>
</evidence>
<feature type="chain" id="PRO_5014329435" description="Mannan endo-1,6-alpha-mannosidase" evidence="12">
    <location>
        <begin position="24"/>
        <end position="472"/>
    </location>
</feature>
<dbReference type="SUPFAM" id="SSF48208">
    <property type="entry name" value="Six-hairpin glycosidases"/>
    <property type="match status" value="1"/>
</dbReference>
<evidence type="ECO:0000256" key="9">
    <source>
        <dbReference type="ARBA" id="ARBA00023295"/>
    </source>
</evidence>
<dbReference type="Pfam" id="PF03663">
    <property type="entry name" value="Glyco_hydro_76"/>
    <property type="match status" value="1"/>
</dbReference>
<evidence type="ECO:0000256" key="10">
    <source>
        <dbReference type="PIRNR" id="PIRNR016302"/>
    </source>
</evidence>
<dbReference type="EC" id="3.2.1.101" evidence="4 10"/>
<keyword evidence="9 10" id="KW-0326">Glycosidase</keyword>
<keyword evidence="6 10" id="KW-0378">Hydrolase</keyword>
<dbReference type="Gene3D" id="1.50.10.20">
    <property type="match status" value="1"/>
</dbReference>
<evidence type="ECO:0000256" key="4">
    <source>
        <dbReference type="ARBA" id="ARBA00012350"/>
    </source>
</evidence>
<protein>
    <recommendedName>
        <fullName evidence="4 10">Mannan endo-1,6-alpha-mannosidase</fullName>
        <ecNumber evidence="4 10">3.2.1.101</ecNumber>
    </recommendedName>
</protein>
<evidence type="ECO:0000256" key="6">
    <source>
        <dbReference type="ARBA" id="ARBA00022801"/>
    </source>
</evidence>
<dbReference type="PANTHER" id="PTHR12145">
    <property type="entry name" value="MANNAN ENDO-1,6-ALPHA-MANNOSIDASE DCW1"/>
    <property type="match status" value="1"/>
</dbReference>
<dbReference type="PROSITE" id="PS51257">
    <property type="entry name" value="PROKAR_LIPOPROTEIN"/>
    <property type="match status" value="1"/>
</dbReference>
<keyword evidence="5 12" id="KW-0732">Signal</keyword>
<dbReference type="GO" id="GO:0008496">
    <property type="term" value="F:mannan endo-1,6-alpha-mannosidase activity"/>
    <property type="evidence" value="ECO:0007669"/>
    <property type="project" value="UniProtKB-UniRule"/>
</dbReference>
<evidence type="ECO:0000256" key="12">
    <source>
        <dbReference type="SAM" id="SignalP"/>
    </source>
</evidence>
<keyword evidence="14" id="KW-1185">Reference proteome</keyword>
<dbReference type="InterPro" id="IPR005198">
    <property type="entry name" value="Glyco_hydro_76"/>
</dbReference>
<organism evidence="13 14">
    <name type="scientific">Aspergillus taichungensis</name>
    <dbReference type="NCBI Taxonomy" id="482145"/>
    <lineage>
        <taxon>Eukaryota</taxon>
        <taxon>Fungi</taxon>
        <taxon>Dikarya</taxon>
        <taxon>Ascomycota</taxon>
        <taxon>Pezizomycotina</taxon>
        <taxon>Eurotiomycetes</taxon>
        <taxon>Eurotiomycetidae</taxon>
        <taxon>Eurotiales</taxon>
        <taxon>Aspergillaceae</taxon>
        <taxon>Aspergillus</taxon>
        <taxon>Aspergillus subgen. Circumdati</taxon>
    </lineage>
</organism>
<proteinExistence type="inferred from homology"/>
<feature type="region of interest" description="Disordered" evidence="11">
    <location>
        <begin position="413"/>
        <end position="445"/>
    </location>
</feature>
<evidence type="ECO:0000256" key="3">
    <source>
        <dbReference type="ARBA" id="ARBA00009699"/>
    </source>
</evidence>
<dbReference type="GO" id="GO:0012505">
    <property type="term" value="C:endomembrane system"/>
    <property type="evidence" value="ECO:0007669"/>
    <property type="project" value="UniProtKB-SubCell"/>
</dbReference>
<dbReference type="PIRSF" id="PIRSF016302">
    <property type="entry name" value="Man_a_manosd"/>
    <property type="match status" value="1"/>
</dbReference>
<evidence type="ECO:0000256" key="11">
    <source>
        <dbReference type="SAM" id="MobiDB-lite"/>
    </source>
</evidence>